<evidence type="ECO:0008006" key="4">
    <source>
        <dbReference type="Google" id="ProtNLM"/>
    </source>
</evidence>
<feature type="compositionally biased region" description="Basic and acidic residues" evidence="1">
    <location>
        <begin position="65"/>
        <end position="88"/>
    </location>
</feature>
<evidence type="ECO:0000256" key="1">
    <source>
        <dbReference type="SAM" id="MobiDB-lite"/>
    </source>
</evidence>
<protein>
    <recommendedName>
        <fullName evidence="4">RxLR-like protein</fullName>
    </recommendedName>
</protein>
<dbReference type="EMBL" id="CCYD01002371">
    <property type="protein sequence ID" value="CEG46994.1"/>
    <property type="molecule type" value="Genomic_DNA"/>
</dbReference>
<evidence type="ECO:0000313" key="3">
    <source>
        <dbReference type="Proteomes" id="UP000054928"/>
    </source>
</evidence>
<evidence type="ECO:0000313" key="2">
    <source>
        <dbReference type="EMBL" id="CEG46994.1"/>
    </source>
</evidence>
<dbReference type="AlphaFoldDB" id="A0A0P1AYZ4"/>
<dbReference type="Proteomes" id="UP000054928">
    <property type="component" value="Unassembled WGS sequence"/>
</dbReference>
<dbReference type="GeneID" id="36398715"/>
<keyword evidence="3" id="KW-1185">Reference proteome</keyword>
<accession>A0A0P1AYZ4</accession>
<name>A0A0P1AYZ4_PLAHL</name>
<dbReference type="RefSeq" id="XP_024583363.1">
    <property type="nucleotide sequence ID" value="XM_024717912.1"/>
</dbReference>
<organism evidence="2 3">
    <name type="scientific">Plasmopara halstedii</name>
    <name type="common">Downy mildew of sunflower</name>
    <dbReference type="NCBI Taxonomy" id="4781"/>
    <lineage>
        <taxon>Eukaryota</taxon>
        <taxon>Sar</taxon>
        <taxon>Stramenopiles</taxon>
        <taxon>Oomycota</taxon>
        <taxon>Peronosporomycetes</taxon>
        <taxon>Peronosporales</taxon>
        <taxon>Peronosporaceae</taxon>
        <taxon>Plasmopara</taxon>
    </lineage>
</organism>
<sequence>MVASIVTLSIVVQMYDALLSFINSVKSRVTPPIPDVEDLANVPAGPSSGREARHSYLSRTTAESKVTEDTTSGKEKLPHQEVEHRRVEPAKYSHSIALKHTGDRPRSNRLDLSATDAEAVKSLQEPYHRYYKPYFQGYLNAKVVNFIIAMRKKFSSYGDLHSIESFRPYVV</sequence>
<feature type="region of interest" description="Disordered" evidence="1">
    <location>
        <begin position="38"/>
        <end position="88"/>
    </location>
</feature>
<proteinExistence type="predicted"/>
<reference evidence="3" key="1">
    <citation type="submission" date="2014-09" db="EMBL/GenBank/DDBJ databases">
        <authorList>
            <person name="Sharma Rahul"/>
            <person name="Thines Marco"/>
        </authorList>
    </citation>
    <scope>NUCLEOTIDE SEQUENCE [LARGE SCALE GENOMIC DNA]</scope>
</reference>